<evidence type="ECO:0000256" key="3">
    <source>
        <dbReference type="ARBA" id="ARBA00022723"/>
    </source>
</evidence>
<evidence type="ECO:0000256" key="6">
    <source>
        <dbReference type="ARBA" id="ARBA00022833"/>
    </source>
</evidence>
<keyword evidence="10 11" id="KW-0539">Nucleus</keyword>
<dbReference type="PANTHER" id="PTHR12831:SF0">
    <property type="entry name" value="GENERAL TRANSCRIPTION FACTOR IIH SUBUNIT 3"/>
    <property type="match status" value="1"/>
</dbReference>
<organism evidence="12 13">
    <name type="scientific">Micractinium conductrix</name>
    <dbReference type="NCBI Taxonomy" id="554055"/>
    <lineage>
        <taxon>Eukaryota</taxon>
        <taxon>Viridiplantae</taxon>
        <taxon>Chlorophyta</taxon>
        <taxon>core chlorophytes</taxon>
        <taxon>Trebouxiophyceae</taxon>
        <taxon>Chlorellales</taxon>
        <taxon>Chlorellaceae</taxon>
        <taxon>Chlorella clade</taxon>
        <taxon>Micractinium</taxon>
    </lineage>
</organism>
<evidence type="ECO:0000256" key="7">
    <source>
        <dbReference type="ARBA" id="ARBA00023015"/>
    </source>
</evidence>
<evidence type="ECO:0000256" key="11">
    <source>
        <dbReference type="RuleBase" id="RU368090"/>
    </source>
</evidence>
<evidence type="ECO:0000256" key="4">
    <source>
        <dbReference type="ARBA" id="ARBA00022763"/>
    </source>
</evidence>
<dbReference type="OrthoDB" id="17307at2759"/>
<keyword evidence="6 11" id="KW-0862">Zinc</keyword>
<comment type="subcellular location">
    <subcellularLocation>
        <location evidence="1 11">Nucleus</location>
    </subcellularLocation>
</comment>
<dbReference type="Pfam" id="PF03850">
    <property type="entry name" value="Tfb4"/>
    <property type="match status" value="1"/>
</dbReference>
<dbReference type="EMBL" id="LHPF02000005">
    <property type="protein sequence ID" value="PSC74346.1"/>
    <property type="molecule type" value="Genomic_DNA"/>
</dbReference>
<evidence type="ECO:0000313" key="13">
    <source>
        <dbReference type="Proteomes" id="UP000239649"/>
    </source>
</evidence>
<dbReference type="GO" id="GO:0008270">
    <property type="term" value="F:zinc ion binding"/>
    <property type="evidence" value="ECO:0007669"/>
    <property type="project" value="UniProtKB-KW"/>
</dbReference>
<keyword evidence="7 11" id="KW-0805">Transcription regulation</keyword>
<dbReference type="GO" id="GO:0005675">
    <property type="term" value="C:transcription factor TFIIH holo complex"/>
    <property type="evidence" value="ECO:0007669"/>
    <property type="project" value="UniProtKB-UniRule"/>
</dbReference>
<dbReference type="STRING" id="554055.A0A2P6VJR4"/>
<comment type="subunit">
    <text evidence="11">Component of the 7-subunit TFIIH core complex composed of XPB, XPD, TFB1/GTF2H1, GTF2H2/P44, TFB4/GTF2H3, TFB2/GTF2H4 and TFB5/GTF2H5, which is active in NER. The core complex associates with the 3-subunit CDK-activating kinase (CAK) module composed of CYCH1/cyclin H1, CDKD and MAT1/At4g30820 to form the 10-subunit holoenzyme (holo-TFIIH) active in transcription.</text>
</comment>
<dbReference type="InterPro" id="IPR036465">
    <property type="entry name" value="vWFA_dom_sf"/>
</dbReference>
<dbReference type="GO" id="GO:0006289">
    <property type="term" value="P:nucleotide-excision repair"/>
    <property type="evidence" value="ECO:0007669"/>
    <property type="project" value="UniProtKB-UniRule"/>
</dbReference>
<comment type="function">
    <text evidence="11">Component of the general transcription and DNA repair factor IIH (TFIIH) core complex, which is involved in general and transcription-coupled nucleotide excision repair (NER) of damaged DNA and, when complexed to CAK, in RNA transcription by RNA polymerase II. In NER, TFIIH acts by opening DNA around the lesion to allow the excision of the damaged oligonucleotide and its replacement by a new DNA fragment. In transcription, TFIIH has an essential role in transcription initiation. When the pre-initiation complex (PIC) has been established, TFIIH is required for promoter opening and promoter escape. Phosphorylation of the C-terminal tail (CTD) of the largest subunit of RNA polymerase II by the kinase module CAK controls the initiation of transcription.</text>
</comment>
<accession>A0A2P6VJR4</accession>
<evidence type="ECO:0000256" key="5">
    <source>
        <dbReference type="ARBA" id="ARBA00022771"/>
    </source>
</evidence>
<proteinExistence type="inferred from homology"/>
<reference evidence="12 13" key="1">
    <citation type="journal article" date="2018" name="Plant J.">
        <title>Genome sequences of Chlorella sorokiniana UTEX 1602 and Micractinium conductrix SAG 241.80: implications to maltose excretion by a green alga.</title>
        <authorList>
            <person name="Arriola M.B."/>
            <person name="Velmurugan N."/>
            <person name="Zhang Y."/>
            <person name="Plunkett M.H."/>
            <person name="Hondzo H."/>
            <person name="Barney B.M."/>
        </authorList>
    </citation>
    <scope>NUCLEOTIDE SEQUENCE [LARGE SCALE GENOMIC DNA]</scope>
    <source>
        <strain evidence="12 13">SAG 241.80</strain>
    </source>
</reference>
<dbReference type="Proteomes" id="UP000239649">
    <property type="component" value="Unassembled WGS sequence"/>
</dbReference>
<comment type="caution">
    <text evidence="12">The sequence shown here is derived from an EMBL/GenBank/DDBJ whole genome shotgun (WGS) entry which is preliminary data.</text>
</comment>
<sequence>MSTSEWEDDSSLLALLLDVSPAALARLASTPGLGLQSLLEQLLTFVNAFLLLNDANRLAVFTADAAGARLAYCSPACLPPGAAGAGDAAEATAWPPSVAVLAGLQQAATAAAGAGAGAPAATGGSCQLSAALSRALCFIQSQRRRAAAAAAGPGGGAAGGGDGATAGGAVDEMGGQGSQAARVLCLSGGTDVPSQYIAVMNAIFSAQRSGILIDACQLGPGHSAFLQQAAFLTGGVYLKPAKPQALAQYLNSVFALDARTRGMLRLPGAAHVDFRPSCFCHKRQIDLGFVCSACLSIFCEQLPACTTCGTDFQGKVKQ</sequence>
<name>A0A2P6VJR4_9CHLO</name>
<dbReference type="Gene3D" id="3.40.50.410">
    <property type="entry name" value="von Willebrand factor, type A domain"/>
    <property type="match status" value="1"/>
</dbReference>
<dbReference type="PANTHER" id="PTHR12831">
    <property type="entry name" value="TRANSCRIPTION INITIATION FACTOR IIH TFIIH , POLYPEPTIDE 3-RELATED"/>
    <property type="match status" value="1"/>
</dbReference>
<protein>
    <recommendedName>
        <fullName evidence="11">General transcription and DNA repair factor IIH subunit TFB4</fullName>
    </recommendedName>
    <alternativeName>
        <fullName evidence="11">RNA polymerase II transcription factor B subunit 4</fullName>
    </alternativeName>
</protein>
<evidence type="ECO:0000256" key="1">
    <source>
        <dbReference type="ARBA" id="ARBA00004123"/>
    </source>
</evidence>
<keyword evidence="8 11" id="KW-0804">Transcription</keyword>
<evidence type="ECO:0000256" key="2">
    <source>
        <dbReference type="ARBA" id="ARBA00005273"/>
    </source>
</evidence>
<keyword evidence="4 11" id="KW-0227">DNA damage</keyword>
<dbReference type="GO" id="GO:0006355">
    <property type="term" value="P:regulation of DNA-templated transcription"/>
    <property type="evidence" value="ECO:0007669"/>
    <property type="project" value="InterPro"/>
</dbReference>
<evidence type="ECO:0000256" key="10">
    <source>
        <dbReference type="ARBA" id="ARBA00023242"/>
    </source>
</evidence>
<comment type="similarity">
    <text evidence="2 11">Belongs to the TFB4 family.</text>
</comment>
<dbReference type="InterPro" id="IPR004600">
    <property type="entry name" value="TFIIH_Tfb4/GTF2H3"/>
</dbReference>
<gene>
    <name evidence="12" type="ORF">C2E20_2685</name>
</gene>
<keyword evidence="13" id="KW-1185">Reference proteome</keyword>
<keyword evidence="5 11" id="KW-0863">Zinc-finger</keyword>
<evidence type="ECO:0000256" key="8">
    <source>
        <dbReference type="ARBA" id="ARBA00023163"/>
    </source>
</evidence>
<evidence type="ECO:0000256" key="9">
    <source>
        <dbReference type="ARBA" id="ARBA00023204"/>
    </source>
</evidence>
<keyword evidence="3 11" id="KW-0479">Metal-binding</keyword>
<evidence type="ECO:0000313" key="12">
    <source>
        <dbReference type="EMBL" id="PSC74346.1"/>
    </source>
</evidence>
<keyword evidence="9 11" id="KW-0234">DNA repair</keyword>
<dbReference type="AlphaFoldDB" id="A0A2P6VJR4"/>
<dbReference type="GO" id="GO:0000439">
    <property type="term" value="C:transcription factor TFIIH core complex"/>
    <property type="evidence" value="ECO:0007669"/>
    <property type="project" value="UniProtKB-UniRule"/>
</dbReference>